<sequence>MTENMIDISKLYTGLKTCDGVKIYLGDKLTAPFYFPMLVQFDFKENKFVVTTTGKNKSLYRKYLIEDLALNPS</sequence>
<evidence type="ECO:0000313" key="2">
    <source>
        <dbReference type="Proteomes" id="UP000292884"/>
    </source>
</evidence>
<dbReference type="SUPFAM" id="SSF159006">
    <property type="entry name" value="YopX-like"/>
    <property type="match status" value="1"/>
</dbReference>
<protein>
    <submittedName>
        <fullName evidence="1">Uncharacterized protein</fullName>
    </submittedName>
</protein>
<proteinExistence type="predicted"/>
<dbReference type="AlphaFoldDB" id="A0A4R0N3U2"/>
<gene>
    <name evidence="1" type="ORF">EZ428_07155</name>
</gene>
<dbReference type="EMBL" id="SJSK01000001">
    <property type="protein sequence ID" value="TCC94541.1"/>
    <property type="molecule type" value="Genomic_DNA"/>
</dbReference>
<dbReference type="OrthoDB" id="762628at2"/>
<dbReference type="RefSeq" id="WP_131552400.1">
    <property type="nucleotide sequence ID" value="NZ_SJSK01000001.1"/>
</dbReference>
<evidence type="ECO:0000313" key="1">
    <source>
        <dbReference type="EMBL" id="TCC94541.1"/>
    </source>
</evidence>
<organism evidence="1 2">
    <name type="scientific">Pedobacter frigiditerrae</name>
    <dbReference type="NCBI Taxonomy" id="2530452"/>
    <lineage>
        <taxon>Bacteria</taxon>
        <taxon>Pseudomonadati</taxon>
        <taxon>Bacteroidota</taxon>
        <taxon>Sphingobacteriia</taxon>
        <taxon>Sphingobacteriales</taxon>
        <taxon>Sphingobacteriaceae</taxon>
        <taxon>Pedobacter</taxon>
    </lineage>
</organism>
<comment type="caution">
    <text evidence="1">The sequence shown here is derived from an EMBL/GenBank/DDBJ whole genome shotgun (WGS) entry which is preliminary data.</text>
</comment>
<accession>A0A4R0N3U2</accession>
<reference evidence="1 2" key="1">
    <citation type="submission" date="2019-02" db="EMBL/GenBank/DDBJ databases">
        <title>Pedobacter sp. RP-1-13 sp. nov., isolated from Arctic soil.</title>
        <authorList>
            <person name="Dahal R.H."/>
        </authorList>
    </citation>
    <scope>NUCLEOTIDE SEQUENCE [LARGE SCALE GENOMIC DNA]</scope>
    <source>
        <strain evidence="1 2">RP-1-13</strain>
    </source>
</reference>
<name>A0A4R0N3U2_9SPHI</name>
<dbReference type="Proteomes" id="UP000292884">
    <property type="component" value="Unassembled WGS sequence"/>
</dbReference>
<keyword evidence="2" id="KW-1185">Reference proteome</keyword>